<comment type="caution">
    <text evidence="1">The sequence shown here is derived from an EMBL/GenBank/DDBJ whole genome shotgun (WGS) entry which is preliminary data.</text>
</comment>
<organism evidence="1 2">
    <name type="scientific">Daphnia magna</name>
    <dbReference type="NCBI Taxonomy" id="35525"/>
    <lineage>
        <taxon>Eukaryota</taxon>
        <taxon>Metazoa</taxon>
        <taxon>Ecdysozoa</taxon>
        <taxon>Arthropoda</taxon>
        <taxon>Crustacea</taxon>
        <taxon>Branchiopoda</taxon>
        <taxon>Diplostraca</taxon>
        <taxon>Cladocera</taxon>
        <taxon>Anomopoda</taxon>
        <taxon>Daphniidae</taxon>
        <taxon>Daphnia</taxon>
    </lineage>
</organism>
<keyword evidence="2" id="KW-1185">Reference proteome</keyword>
<proteinExistence type="predicted"/>
<gene>
    <name evidence="1" type="ORF">APZ42_032094</name>
</gene>
<dbReference type="Proteomes" id="UP000076858">
    <property type="component" value="Unassembled WGS sequence"/>
</dbReference>
<dbReference type="EMBL" id="LRGB01003034">
    <property type="protein sequence ID" value="KZS04867.1"/>
    <property type="molecule type" value="Genomic_DNA"/>
</dbReference>
<sequence>MDNWIPIQGFSPLTYDKMFQCLMKHIRSTYIIQTPASPVRTDFMPTQHWGNDTSMASKTAAATSSRKEADHHSVLARMELKWL</sequence>
<reference evidence="1 2" key="1">
    <citation type="submission" date="2016-03" db="EMBL/GenBank/DDBJ databases">
        <title>EvidentialGene: Evidence-directed Construction of Genes on Genomes.</title>
        <authorList>
            <person name="Gilbert D.G."/>
            <person name="Choi J.-H."/>
            <person name="Mockaitis K."/>
            <person name="Colbourne J."/>
            <person name="Pfrender M."/>
        </authorList>
    </citation>
    <scope>NUCLEOTIDE SEQUENCE [LARGE SCALE GENOMIC DNA]</scope>
    <source>
        <strain evidence="1 2">Xinb3</strain>
        <tissue evidence="1">Complete organism</tissue>
    </source>
</reference>
<evidence type="ECO:0000313" key="2">
    <source>
        <dbReference type="Proteomes" id="UP000076858"/>
    </source>
</evidence>
<accession>A0A164MA52</accession>
<dbReference type="AlphaFoldDB" id="A0A164MA52"/>
<protein>
    <submittedName>
        <fullName evidence="1">Uncharacterized protein</fullName>
    </submittedName>
</protein>
<evidence type="ECO:0000313" key="1">
    <source>
        <dbReference type="EMBL" id="KZS04867.1"/>
    </source>
</evidence>
<name>A0A164MA52_9CRUS</name>